<feature type="domain" description="3-hydroxyacyl-CoA dehydrogenase C-terminal" evidence="3">
    <location>
        <begin position="187"/>
        <end position="282"/>
    </location>
</feature>
<dbReference type="InterPro" id="IPR008927">
    <property type="entry name" value="6-PGluconate_DH-like_C_sf"/>
</dbReference>
<dbReference type="Gene3D" id="1.10.1040.10">
    <property type="entry name" value="N-(1-d-carboxylethyl)-l-norvaline Dehydrogenase, domain 2"/>
    <property type="match status" value="1"/>
</dbReference>
<dbReference type="SUPFAM" id="SSF51735">
    <property type="entry name" value="NAD(P)-binding Rossmann-fold domains"/>
    <property type="match status" value="1"/>
</dbReference>
<protein>
    <submittedName>
        <fullName evidence="5">3-hydroxyacyl-CoA dehydrogenase family protein</fullName>
    </submittedName>
</protein>
<evidence type="ECO:0000256" key="2">
    <source>
        <dbReference type="ARBA" id="ARBA00023002"/>
    </source>
</evidence>
<dbReference type="InterPro" id="IPR006176">
    <property type="entry name" value="3-OHacyl-CoA_DH_NAD-bd"/>
</dbReference>
<dbReference type="Pfam" id="PF02737">
    <property type="entry name" value="3HCDH_N"/>
    <property type="match status" value="1"/>
</dbReference>
<gene>
    <name evidence="5" type="ORF">IGS68_09470</name>
</gene>
<dbReference type="InterPro" id="IPR022694">
    <property type="entry name" value="3-OHacyl-CoA_DH"/>
</dbReference>
<dbReference type="PIRSF" id="PIRSF000105">
    <property type="entry name" value="HCDH"/>
    <property type="match status" value="1"/>
</dbReference>
<evidence type="ECO:0000313" key="5">
    <source>
        <dbReference type="EMBL" id="QQP91409.1"/>
    </source>
</evidence>
<feature type="domain" description="3-hydroxyacyl-CoA dehydrogenase NAD binding" evidence="4">
    <location>
        <begin position="5"/>
        <end position="185"/>
    </location>
</feature>
<evidence type="ECO:0000256" key="1">
    <source>
        <dbReference type="ARBA" id="ARBA00009463"/>
    </source>
</evidence>
<reference evidence="5" key="1">
    <citation type="submission" date="2021-02" db="EMBL/GenBank/DDBJ databases">
        <title>Skermanella TT6 skin isolate.</title>
        <authorList>
            <person name="Lee K."/>
            <person name="Ganzorig M."/>
        </authorList>
    </citation>
    <scope>NUCLEOTIDE SEQUENCE</scope>
    <source>
        <strain evidence="5">TT6</strain>
    </source>
</reference>
<dbReference type="PANTHER" id="PTHR48075:SF5">
    <property type="entry name" value="3-HYDROXYBUTYRYL-COA DEHYDROGENASE"/>
    <property type="match status" value="1"/>
</dbReference>
<dbReference type="InterPro" id="IPR036291">
    <property type="entry name" value="NAD(P)-bd_dom_sf"/>
</dbReference>
<dbReference type="InterPro" id="IPR006180">
    <property type="entry name" value="3-OHacyl-CoA_DH_CS"/>
</dbReference>
<proteinExistence type="inferred from homology"/>
<comment type="similarity">
    <text evidence="1">Belongs to the 3-hydroxyacyl-CoA dehydrogenase family.</text>
</comment>
<dbReference type="Pfam" id="PF00725">
    <property type="entry name" value="3HCDH"/>
    <property type="match status" value="1"/>
</dbReference>
<evidence type="ECO:0000259" key="4">
    <source>
        <dbReference type="Pfam" id="PF02737"/>
    </source>
</evidence>
<dbReference type="SUPFAM" id="SSF48179">
    <property type="entry name" value="6-phosphogluconate dehydrogenase C-terminal domain-like"/>
    <property type="match status" value="1"/>
</dbReference>
<organism evidence="5 6">
    <name type="scientific">Skermanella cutis</name>
    <dbReference type="NCBI Taxonomy" id="2775420"/>
    <lineage>
        <taxon>Bacteria</taxon>
        <taxon>Pseudomonadati</taxon>
        <taxon>Pseudomonadota</taxon>
        <taxon>Alphaproteobacteria</taxon>
        <taxon>Rhodospirillales</taxon>
        <taxon>Azospirillaceae</taxon>
        <taxon>Skermanella</taxon>
    </lineage>
</organism>
<dbReference type="PROSITE" id="PS00067">
    <property type="entry name" value="3HCDH"/>
    <property type="match status" value="1"/>
</dbReference>
<dbReference type="Proteomes" id="UP000595197">
    <property type="component" value="Chromosome"/>
</dbReference>
<dbReference type="PANTHER" id="PTHR48075">
    <property type="entry name" value="3-HYDROXYACYL-COA DEHYDROGENASE FAMILY PROTEIN"/>
    <property type="match status" value="1"/>
</dbReference>
<keyword evidence="6" id="KW-1185">Reference proteome</keyword>
<dbReference type="InterPro" id="IPR006108">
    <property type="entry name" value="3HC_DH_C"/>
</dbReference>
<dbReference type="Gene3D" id="3.40.50.720">
    <property type="entry name" value="NAD(P)-binding Rossmann-like Domain"/>
    <property type="match status" value="1"/>
</dbReference>
<evidence type="ECO:0000313" key="6">
    <source>
        <dbReference type="Proteomes" id="UP000595197"/>
    </source>
</evidence>
<name>A0ABX7BAK5_9PROT</name>
<dbReference type="InterPro" id="IPR013328">
    <property type="entry name" value="6PGD_dom2"/>
</dbReference>
<keyword evidence="2" id="KW-0560">Oxidoreductase</keyword>
<sequence>MPMRIGIVGAGMMGAEIALSFALAGNEVRLHDSDATSVERAMARLGEVLDKGAARGFYKAEDKQATLDRLLPTPDLAAYADREFVIEAVFEDVSVKSEVFRRLDAICVPDCLLASNTSTIPISTLAAALSAGRRGRFLGTHFFSPVSRMKLVEVIPGFETAPEVVERVMEICRAAAKEPIRVKDVAGFAVNRVLHAFLIEAVRLAEEEVATPEDIDKACRLGLGHPVGPFELMDLVTNGLTLQVQEILHDAYGPRFLPRPLLKQRVAAGHQGRRTGRGWKAYGR</sequence>
<accession>A0ABX7BAK5</accession>
<dbReference type="EMBL" id="CP067420">
    <property type="protein sequence ID" value="QQP91409.1"/>
    <property type="molecule type" value="Genomic_DNA"/>
</dbReference>
<evidence type="ECO:0000259" key="3">
    <source>
        <dbReference type="Pfam" id="PF00725"/>
    </source>
</evidence>